<dbReference type="AlphaFoldDB" id="A0A813S1M0"/>
<keyword evidence="4" id="KW-1185">Reference proteome</keyword>
<accession>A0A813S1M0</accession>
<dbReference type="GO" id="GO:0005737">
    <property type="term" value="C:cytoplasm"/>
    <property type="evidence" value="ECO:0007669"/>
    <property type="project" value="TreeGrafter"/>
</dbReference>
<evidence type="ECO:0000313" key="5">
    <source>
        <dbReference type="Proteomes" id="UP000663852"/>
    </source>
</evidence>
<dbReference type="Pfam" id="PF03645">
    <property type="entry name" value="Tctex-1"/>
    <property type="match status" value="1"/>
</dbReference>
<comment type="caution">
    <text evidence="2">The sequence shown here is derived from an EMBL/GenBank/DDBJ whole genome shotgun (WGS) entry which is preliminary data.</text>
</comment>
<proteinExistence type="inferred from homology"/>
<dbReference type="Gene3D" id="3.30.1140.40">
    <property type="entry name" value="Tctex-1"/>
    <property type="match status" value="1"/>
</dbReference>
<dbReference type="CDD" id="cd21451">
    <property type="entry name" value="DLC-like_TCTEX1D"/>
    <property type="match status" value="1"/>
</dbReference>
<dbReference type="Proteomes" id="UP000663852">
    <property type="component" value="Unassembled WGS sequence"/>
</dbReference>
<dbReference type="InterPro" id="IPR038586">
    <property type="entry name" value="Tctex-1-like_sf"/>
</dbReference>
<evidence type="ECO:0000313" key="4">
    <source>
        <dbReference type="Proteomes" id="UP000663828"/>
    </source>
</evidence>
<dbReference type="GO" id="GO:0005868">
    <property type="term" value="C:cytoplasmic dynein complex"/>
    <property type="evidence" value="ECO:0007669"/>
    <property type="project" value="TreeGrafter"/>
</dbReference>
<reference evidence="2" key="1">
    <citation type="submission" date="2021-02" db="EMBL/GenBank/DDBJ databases">
        <authorList>
            <person name="Nowell W R."/>
        </authorList>
    </citation>
    <scope>NUCLEOTIDE SEQUENCE</scope>
</reference>
<comment type="similarity">
    <text evidence="1">Belongs to the dynein light chain Tctex-type family.</text>
</comment>
<dbReference type="PANTHER" id="PTHR21255">
    <property type="entry name" value="T-COMPLEX-ASSOCIATED-TESTIS-EXPRESSED 1/ DYNEIN LIGHT CHAIN"/>
    <property type="match status" value="1"/>
</dbReference>
<dbReference type="GO" id="GO:0045505">
    <property type="term" value="F:dynein intermediate chain binding"/>
    <property type="evidence" value="ECO:0007669"/>
    <property type="project" value="TreeGrafter"/>
</dbReference>
<dbReference type="EMBL" id="CAJNOJ010000012">
    <property type="protein sequence ID" value="CAF0793463.1"/>
    <property type="molecule type" value="Genomic_DNA"/>
</dbReference>
<name>A0A813S1M0_ADIRI</name>
<evidence type="ECO:0000256" key="1">
    <source>
        <dbReference type="ARBA" id="ARBA00005361"/>
    </source>
</evidence>
<dbReference type="GO" id="GO:0007018">
    <property type="term" value="P:microtubule-based movement"/>
    <property type="evidence" value="ECO:0007669"/>
    <property type="project" value="TreeGrafter"/>
</dbReference>
<sequence length="187" mass="21719">MSDANVNTVSREASIDIPVPEKHHSKAYGSVRRSSIFPGFNPNMFAARMRRQSTRSSIPRNGYERRTIRYESTYQMEPDQNHKVDMDQLRRVASETLATALLSYRYDANRARKFSSNLAERIRNDIKQLSYTRYKIVVHVVVGQRKSQGVLVASRCLWDVTLDRHVTITKQTRNAYITVTIFLVYNE</sequence>
<evidence type="ECO:0000313" key="3">
    <source>
        <dbReference type="EMBL" id="CAF1492559.1"/>
    </source>
</evidence>
<dbReference type="OrthoDB" id="10248487at2759"/>
<organism evidence="2 5">
    <name type="scientific">Adineta ricciae</name>
    <name type="common">Rotifer</name>
    <dbReference type="NCBI Taxonomy" id="249248"/>
    <lineage>
        <taxon>Eukaryota</taxon>
        <taxon>Metazoa</taxon>
        <taxon>Spiralia</taxon>
        <taxon>Gnathifera</taxon>
        <taxon>Rotifera</taxon>
        <taxon>Eurotatoria</taxon>
        <taxon>Bdelloidea</taxon>
        <taxon>Adinetida</taxon>
        <taxon>Adinetidae</taxon>
        <taxon>Adineta</taxon>
    </lineage>
</organism>
<dbReference type="Proteomes" id="UP000663828">
    <property type="component" value="Unassembled WGS sequence"/>
</dbReference>
<protein>
    <submittedName>
        <fullName evidence="2">Uncharacterized protein</fullName>
    </submittedName>
</protein>
<evidence type="ECO:0000313" key="2">
    <source>
        <dbReference type="EMBL" id="CAF0793463.1"/>
    </source>
</evidence>
<dbReference type="EMBL" id="CAJNOR010004312">
    <property type="protein sequence ID" value="CAF1492559.1"/>
    <property type="molecule type" value="Genomic_DNA"/>
</dbReference>
<dbReference type="PANTHER" id="PTHR21255:SF27">
    <property type="entry name" value="DYNEIN LIGHT CHAIN TCTEX-TYPE PROTEIN 2"/>
    <property type="match status" value="1"/>
</dbReference>
<dbReference type="InterPro" id="IPR005334">
    <property type="entry name" value="Tctex-1-like"/>
</dbReference>
<gene>
    <name evidence="2" type="ORF">EDS130_LOCUS4466</name>
    <name evidence="3" type="ORF">XAT740_LOCUS39171</name>
</gene>